<keyword evidence="1" id="KW-0175">Coiled coil</keyword>
<organism evidence="3 4">
    <name type="scientific">Neohortaea acidophila</name>
    <dbReference type="NCBI Taxonomy" id="245834"/>
    <lineage>
        <taxon>Eukaryota</taxon>
        <taxon>Fungi</taxon>
        <taxon>Dikarya</taxon>
        <taxon>Ascomycota</taxon>
        <taxon>Pezizomycotina</taxon>
        <taxon>Dothideomycetes</taxon>
        <taxon>Dothideomycetidae</taxon>
        <taxon>Mycosphaerellales</taxon>
        <taxon>Teratosphaeriaceae</taxon>
        <taxon>Neohortaea</taxon>
    </lineage>
</organism>
<feature type="compositionally biased region" description="Low complexity" evidence="2">
    <location>
        <begin position="251"/>
        <end position="261"/>
    </location>
</feature>
<evidence type="ECO:0000256" key="1">
    <source>
        <dbReference type="SAM" id="Coils"/>
    </source>
</evidence>
<evidence type="ECO:0000313" key="4">
    <source>
        <dbReference type="Proteomes" id="UP000799767"/>
    </source>
</evidence>
<gene>
    <name evidence="3" type="ORF">BDY17DRAFT_329683</name>
</gene>
<name>A0A6A6Q721_9PEZI</name>
<dbReference type="AlphaFoldDB" id="A0A6A6Q721"/>
<sequence>MHEQVRILAMYLETERESVQTARRANVDLEERLRAATTRLEEYERQIPHRIEMAGLSASLKTSEKMYRILASERGRDSGEIVARTAAWLGKQPEVPQAPYDALRGWPPSATSLGQQPEVPQASHEARRVLPPSATTLGKQPEVPQTPYDARGVLPPGATYSGNQPEIPQTHYDTRGLLPPDATYLGNQPGVHQTSYDARGGTHPSAKSLGKQPVMQQTPHASSSAHSTFRNFFSEMGPPNSQQNTNPNLIAAQGLAQLQQGPSTSQEHPSADSQHARTSSLEDHSSQPSASKRPPSGTFLINNPHTVDPILGIHLGFDKRGRIILSRQEDIPRLTFQMARHDTLQPIMDAARENSFHQGVKAAGRDYHCALTGFHLLPTFWTKVAERQLACKDCSKNRRTCITWDPERAAWALLPLHPYLRASGLKSDDPLFFVAGKTLDPRGRTEELWSDEAARRATRTVS</sequence>
<evidence type="ECO:0000256" key="2">
    <source>
        <dbReference type="SAM" id="MobiDB-lite"/>
    </source>
</evidence>
<protein>
    <submittedName>
        <fullName evidence="3">Uncharacterized protein</fullName>
    </submittedName>
</protein>
<feature type="region of interest" description="Disordered" evidence="2">
    <location>
        <begin position="183"/>
        <end position="303"/>
    </location>
</feature>
<accession>A0A6A6Q721</accession>
<dbReference type="EMBL" id="MU001631">
    <property type="protein sequence ID" value="KAF2488180.1"/>
    <property type="molecule type" value="Genomic_DNA"/>
</dbReference>
<feature type="region of interest" description="Disordered" evidence="2">
    <location>
        <begin position="104"/>
        <end position="127"/>
    </location>
</feature>
<keyword evidence="4" id="KW-1185">Reference proteome</keyword>
<evidence type="ECO:0000313" key="3">
    <source>
        <dbReference type="EMBL" id="KAF2488180.1"/>
    </source>
</evidence>
<dbReference type="RefSeq" id="XP_033594749.1">
    <property type="nucleotide sequence ID" value="XM_033737868.1"/>
</dbReference>
<dbReference type="Proteomes" id="UP000799767">
    <property type="component" value="Unassembled WGS sequence"/>
</dbReference>
<feature type="compositionally biased region" description="Polar residues" evidence="2">
    <location>
        <begin position="239"/>
        <end position="248"/>
    </location>
</feature>
<proteinExistence type="predicted"/>
<reference evidence="3" key="1">
    <citation type="journal article" date="2020" name="Stud. Mycol.">
        <title>101 Dothideomycetes genomes: a test case for predicting lifestyles and emergence of pathogens.</title>
        <authorList>
            <person name="Haridas S."/>
            <person name="Albert R."/>
            <person name="Binder M."/>
            <person name="Bloem J."/>
            <person name="Labutti K."/>
            <person name="Salamov A."/>
            <person name="Andreopoulos B."/>
            <person name="Baker S."/>
            <person name="Barry K."/>
            <person name="Bills G."/>
            <person name="Bluhm B."/>
            <person name="Cannon C."/>
            <person name="Castanera R."/>
            <person name="Culley D."/>
            <person name="Daum C."/>
            <person name="Ezra D."/>
            <person name="Gonzalez J."/>
            <person name="Henrissat B."/>
            <person name="Kuo A."/>
            <person name="Liang C."/>
            <person name="Lipzen A."/>
            <person name="Lutzoni F."/>
            <person name="Magnuson J."/>
            <person name="Mondo S."/>
            <person name="Nolan M."/>
            <person name="Ohm R."/>
            <person name="Pangilinan J."/>
            <person name="Park H.-J."/>
            <person name="Ramirez L."/>
            <person name="Alfaro M."/>
            <person name="Sun H."/>
            <person name="Tritt A."/>
            <person name="Yoshinaga Y."/>
            <person name="Zwiers L.-H."/>
            <person name="Turgeon B."/>
            <person name="Goodwin S."/>
            <person name="Spatafora J."/>
            <person name="Crous P."/>
            <person name="Grigoriev I."/>
        </authorList>
    </citation>
    <scope>NUCLEOTIDE SEQUENCE</scope>
    <source>
        <strain evidence="3">CBS 113389</strain>
    </source>
</reference>
<dbReference type="GeneID" id="54478870"/>
<feature type="coiled-coil region" evidence="1">
    <location>
        <begin position="12"/>
        <end position="46"/>
    </location>
</feature>
<feature type="compositionally biased region" description="Polar residues" evidence="2">
    <location>
        <begin position="214"/>
        <end position="231"/>
    </location>
</feature>
<feature type="compositionally biased region" description="Polar residues" evidence="2">
    <location>
        <begin position="262"/>
        <end position="279"/>
    </location>
</feature>